<dbReference type="InterPro" id="IPR011990">
    <property type="entry name" value="TPR-like_helical_dom_sf"/>
</dbReference>
<dbReference type="PROSITE" id="PS50005">
    <property type="entry name" value="TPR"/>
    <property type="match status" value="1"/>
</dbReference>
<dbReference type="Pfam" id="PF13432">
    <property type="entry name" value="TPR_16"/>
    <property type="match status" value="2"/>
</dbReference>
<dbReference type="RefSeq" id="WP_069122402.1">
    <property type="nucleotide sequence ID" value="NZ_MARB01000006.1"/>
</dbReference>
<dbReference type="EMBL" id="MARB01000006">
    <property type="protein sequence ID" value="ODJ88299.1"/>
    <property type="molecule type" value="Genomic_DNA"/>
</dbReference>
<evidence type="ECO:0000313" key="3">
    <source>
        <dbReference type="Proteomes" id="UP000094769"/>
    </source>
</evidence>
<accession>A0A7Z1AGN1</accession>
<reference evidence="2 3" key="1">
    <citation type="submission" date="2016-06" db="EMBL/GenBank/DDBJ databases">
        <title>Genome sequence of endosymbiont of Candidatus Endolucinida thiodiazotropha.</title>
        <authorList>
            <person name="Poehlein A."/>
            <person name="Koenig S."/>
            <person name="Heiden S.E."/>
            <person name="Thuermer A."/>
            <person name="Voget S."/>
            <person name="Daniel R."/>
            <person name="Markert S."/>
            <person name="Gros O."/>
            <person name="Schweder T."/>
        </authorList>
    </citation>
    <scope>NUCLEOTIDE SEQUENCE [LARGE SCALE GENOMIC DNA]</scope>
    <source>
        <strain evidence="2 3">COS</strain>
    </source>
</reference>
<evidence type="ECO:0000256" key="1">
    <source>
        <dbReference type="PROSITE-ProRule" id="PRU00339"/>
    </source>
</evidence>
<protein>
    <submittedName>
        <fullName evidence="2">Tetratricopeptide repeat protein</fullName>
    </submittedName>
</protein>
<comment type="caution">
    <text evidence="2">The sequence shown here is derived from an EMBL/GenBank/DDBJ whole genome shotgun (WGS) entry which is preliminary data.</text>
</comment>
<dbReference type="SUPFAM" id="SSF48452">
    <property type="entry name" value="TPR-like"/>
    <property type="match status" value="2"/>
</dbReference>
<organism evidence="2 3">
    <name type="scientific">Candidatus Thiodiazotropha endolucinida</name>
    <dbReference type="NCBI Taxonomy" id="1655433"/>
    <lineage>
        <taxon>Bacteria</taxon>
        <taxon>Pseudomonadati</taxon>
        <taxon>Pseudomonadota</taxon>
        <taxon>Gammaproteobacteria</taxon>
        <taxon>Chromatiales</taxon>
        <taxon>Sedimenticolaceae</taxon>
        <taxon>Candidatus Thiodiazotropha</taxon>
    </lineage>
</organism>
<dbReference type="OrthoDB" id="9766710at2"/>
<dbReference type="PANTHER" id="PTHR12558">
    <property type="entry name" value="CELL DIVISION CYCLE 16,23,27"/>
    <property type="match status" value="1"/>
</dbReference>
<evidence type="ECO:0000313" key="2">
    <source>
        <dbReference type="EMBL" id="ODJ88299.1"/>
    </source>
</evidence>
<dbReference type="PANTHER" id="PTHR12558:SF13">
    <property type="entry name" value="CELL DIVISION CYCLE PROTEIN 27 HOMOLOG"/>
    <property type="match status" value="1"/>
</dbReference>
<keyword evidence="3" id="KW-1185">Reference proteome</keyword>
<dbReference type="AlphaFoldDB" id="A0A7Z1AGN1"/>
<dbReference type="Pfam" id="PF13174">
    <property type="entry name" value="TPR_6"/>
    <property type="match status" value="1"/>
</dbReference>
<dbReference type="InterPro" id="IPR019734">
    <property type="entry name" value="TPR_rpt"/>
</dbReference>
<dbReference type="SMART" id="SM00028">
    <property type="entry name" value="TPR"/>
    <property type="match status" value="8"/>
</dbReference>
<keyword evidence="1" id="KW-0802">TPR repeat</keyword>
<proteinExistence type="predicted"/>
<dbReference type="Gene3D" id="1.25.40.10">
    <property type="entry name" value="Tetratricopeptide repeat domain"/>
    <property type="match status" value="2"/>
</dbReference>
<feature type="repeat" description="TPR" evidence="1">
    <location>
        <begin position="497"/>
        <end position="530"/>
    </location>
</feature>
<sequence>MHINQQIKQLLIVPSLLLSACANNPTSTSGLPITTDDEIKQTPQTYATDGLSRDLIYNTLTGEIAAQRGHGKLAFEHAFQAAKESRDEGAAERATGLGLQSNMPDAALEAATLWVEISPNSLKARQIASVLYIRKSELNKAIQNLQKVVEIANSHGHSGYLQAAAIAEKSAAPDQALLIMQQLVNEESQDPKAFYALALTANRAKQNNLALDYIDRSLALDPASTQSLVLKTQTIIAMEQKEQGLAFIEQAYLNAPENTQLGKAYARLLLEMNKTEAALGIYQSLYEKAPDDSDIAFSLGIINLQLERYQEAKIYLKSLVDKRKKRNQASFYLGMIAEEEEEPGRALDWYSRVEGKNVIDAQIRIAKILADQGNLNQARETLQRLRITQSAHEVRFYIIEAELMREARDFETAHQIYTKALDLFEDNTDLLYARGLNAADLRRIDLLENDLRKILASQPKHADALNALGYTLADQTDRLEEAKDYIEQALALKPESPAILDSMGWVEFRMGNLESALEFLNKAATISPDAEIASHLGEVLWHLGQQQRAIEVWNAANERDPGNRFIDPVMRRLGVNN</sequence>
<name>A0A7Z1AGN1_9GAMM</name>
<dbReference type="Pfam" id="PF13181">
    <property type="entry name" value="TPR_8"/>
    <property type="match status" value="1"/>
</dbReference>
<dbReference type="Proteomes" id="UP000094769">
    <property type="component" value="Unassembled WGS sequence"/>
</dbReference>
<gene>
    <name evidence="2" type="ORF">CODIS_13010</name>
</gene>